<feature type="domain" description="Activator of Hsp90 ATPase homologue 1/2-like C-terminal" evidence="2">
    <location>
        <begin position="37"/>
        <end position="182"/>
    </location>
</feature>
<evidence type="ECO:0000313" key="4">
    <source>
        <dbReference type="Proteomes" id="UP001646157"/>
    </source>
</evidence>
<dbReference type="EMBL" id="JAFBDZ010000004">
    <property type="protein sequence ID" value="MBM7587151.1"/>
    <property type="molecule type" value="Genomic_DNA"/>
</dbReference>
<dbReference type="SUPFAM" id="SSF55961">
    <property type="entry name" value="Bet v1-like"/>
    <property type="match status" value="1"/>
</dbReference>
<gene>
    <name evidence="3" type="ORF">JOC86_003724</name>
</gene>
<evidence type="ECO:0000259" key="2">
    <source>
        <dbReference type="Pfam" id="PF08327"/>
    </source>
</evidence>
<dbReference type="InterPro" id="IPR013538">
    <property type="entry name" value="ASHA1/2-like_C"/>
</dbReference>
<sequence length="185" mass="21461">MQFKFYLGGNEMSENKVSNNLKTKVDGRVLIIERIFDAPRDLVFKAYSEPEHLANWWGPSGWQTENRQFEFKPNGVWHYCMRCTDKNQGDFYGQESWGKAVYHEIVVPEKIVYTDSFADEEGNAVGDMPKMLITMEFEKHEGKTKLITRTQFASVETLQQIMEMGVVEGTASQYSCLDDYLKEIQ</sequence>
<dbReference type="Proteomes" id="UP001646157">
    <property type="component" value="Unassembled WGS sequence"/>
</dbReference>
<comment type="caution">
    <text evidence="3">The sequence shown here is derived from an EMBL/GenBank/DDBJ whole genome shotgun (WGS) entry which is preliminary data.</text>
</comment>
<dbReference type="Pfam" id="PF08327">
    <property type="entry name" value="AHSA1"/>
    <property type="match status" value="1"/>
</dbReference>
<keyword evidence="4" id="KW-1185">Reference proteome</keyword>
<name>A0ABS2NH19_9BACI</name>
<evidence type="ECO:0000256" key="1">
    <source>
        <dbReference type="ARBA" id="ARBA00006817"/>
    </source>
</evidence>
<dbReference type="InterPro" id="IPR023393">
    <property type="entry name" value="START-like_dom_sf"/>
</dbReference>
<accession>A0ABS2NH19</accession>
<evidence type="ECO:0000313" key="3">
    <source>
        <dbReference type="EMBL" id="MBM7587151.1"/>
    </source>
</evidence>
<organism evidence="3 4">
    <name type="scientific">Rossellomorea pakistanensis</name>
    <dbReference type="NCBI Taxonomy" id="992288"/>
    <lineage>
        <taxon>Bacteria</taxon>
        <taxon>Bacillati</taxon>
        <taxon>Bacillota</taxon>
        <taxon>Bacilli</taxon>
        <taxon>Bacillales</taxon>
        <taxon>Bacillaceae</taxon>
        <taxon>Rossellomorea</taxon>
    </lineage>
</organism>
<protein>
    <submittedName>
        <fullName evidence="3">Uncharacterized protein YndB with AHSA1/START domain</fullName>
    </submittedName>
</protein>
<dbReference type="Gene3D" id="3.30.530.20">
    <property type="match status" value="1"/>
</dbReference>
<reference evidence="3 4" key="1">
    <citation type="submission" date="2021-01" db="EMBL/GenBank/DDBJ databases">
        <title>Genomic Encyclopedia of Type Strains, Phase IV (KMG-IV): sequencing the most valuable type-strain genomes for metagenomic binning, comparative biology and taxonomic classification.</title>
        <authorList>
            <person name="Goeker M."/>
        </authorList>
    </citation>
    <scope>NUCLEOTIDE SEQUENCE [LARGE SCALE GENOMIC DNA]</scope>
    <source>
        <strain evidence="3 4">DSM 24834</strain>
    </source>
</reference>
<comment type="similarity">
    <text evidence="1">Belongs to the AHA1 family.</text>
</comment>
<proteinExistence type="inferred from homology"/>